<dbReference type="EMBL" id="QLLM01000001">
    <property type="protein sequence ID" value="RAJ09664.1"/>
    <property type="molecule type" value="Genomic_DNA"/>
</dbReference>
<protein>
    <submittedName>
        <fullName evidence="2">Glycosyl transferase family 1</fullName>
    </submittedName>
</protein>
<reference evidence="2 3" key="1">
    <citation type="submission" date="2018-06" db="EMBL/GenBank/DDBJ databases">
        <title>Freshwater and sediment microbial communities from various areas in North America, analyzing microbe dynamics in response to fracking.</title>
        <authorList>
            <person name="Lamendella R."/>
        </authorList>
    </citation>
    <scope>NUCLEOTIDE SEQUENCE [LARGE SCALE GENOMIC DNA]</scope>
    <source>
        <strain evidence="2 3">17</strain>
    </source>
</reference>
<dbReference type="Gene3D" id="3.40.50.2000">
    <property type="entry name" value="Glycogen Phosphorylase B"/>
    <property type="match status" value="1"/>
</dbReference>
<evidence type="ECO:0000313" key="3">
    <source>
        <dbReference type="Proteomes" id="UP000249422"/>
    </source>
</evidence>
<proteinExistence type="predicted"/>
<dbReference type="Proteomes" id="UP000249422">
    <property type="component" value="Unassembled WGS sequence"/>
</dbReference>
<evidence type="ECO:0000313" key="2">
    <source>
        <dbReference type="EMBL" id="RAJ09664.1"/>
    </source>
</evidence>
<organism evidence="2 3">
    <name type="scientific">Aeromonas salmonicida</name>
    <dbReference type="NCBI Taxonomy" id="645"/>
    <lineage>
        <taxon>Bacteria</taxon>
        <taxon>Pseudomonadati</taxon>
        <taxon>Pseudomonadota</taxon>
        <taxon>Gammaproteobacteria</taxon>
        <taxon>Aeromonadales</taxon>
        <taxon>Aeromonadaceae</taxon>
        <taxon>Aeromonas</taxon>
    </lineage>
</organism>
<accession>A0AAX1PNU0</accession>
<feature type="domain" description="Glycosyl transferase family 1" evidence="1">
    <location>
        <begin position="171"/>
        <end position="310"/>
    </location>
</feature>
<keyword evidence="2" id="KW-0808">Transferase</keyword>
<gene>
    <name evidence="2" type="ORF">DEU50_101401</name>
</gene>
<sequence>MMEEDIKLVVFLPSGTLIDIKSQFEQCHNVSVVDTHSTKQSISSLLLSLIWGVDYNFESLAAKHELDVVIENASFYGWRTKLQCISWVPDLQHIFLPQYFSLFSRVKRNIGFYLQSLLRDRIIVSSQDTKNTFVDFYRVSNPEKIGVVRFALESMINAHPDVEIKSKYGLRDKYVFMPNQYWPHKNHRIVVEALSILRRNNSAPVQIVSVGSTSSDTYQSVAELINERNVTDDYKVLGFVSESDMRQLFINSVAVLNPSLFEGWSSSVEEAKSFNKMMILSDIPVHHEQASDNVYFFKANSASDLSKYLIEDEFPHILNSPEVDFFGRFIDDLKTVLK</sequence>
<dbReference type="RefSeq" id="WP_181455190.1">
    <property type="nucleotide sequence ID" value="NZ_CAWNWF010000001.1"/>
</dbReference>
<evidence type="ECO:0000259" key="1">
    <source>
        <dbReference type="Pfam" id="PF00534"/>
    </source>
</evidence>
<dbReference type="AlphaFoldDB" id="A0AAX1PNU0"/>
<dbReference type="Pfam" id="PF00534">
    <property type="entry name" value="Glycos_transf_1"/>
    <property type="match status" value="1"/>
</dbReference>
<dbReference type="PANTHER" id="PTHR46401:SF8">
    <property type="entry name" value="BLL6006 PROTEIN"/>
    <property type="match status" value="1"/>
</dbReference>
<name>A0AAX1PNU0_AERSA</name>
<dbReference type="GO" id="GO:0016757">
    <property type="term" value="F:glycosyltransferase activity"/>
    <property type="evidence" value="ECO:0007669"/>
    <property type="project" value="InterPro"/>
</dbReference>
<comment type="caution">
    <text evidence="2">The sequence shown here is derived from an EMBL/GenBank/DDBJ whole genome shotgun (WGS) entry which is preliminary data.</text>
</comment>
<dbReference type="SUPFAM" id="SSF53756">
    <property type="entry name" value="UDP-Glycosyltransferase/glycogen phosphorylase"/>
    <property type="match status" value="1"/>
</dbReference>
<dbReference type="InterPro" id="IPR001296">
    <property type="entry name" value="Glyco_trans_1"/>
</dbReference>
<dbReference type="PANTHER" id="PTHR46401">
    <property type="entry name" value="GLYCOSYLTRANSFERASE WBBK-RELATED"/>
    <property type="match status" value="1"/>
</dbReference>